<dbReference type="AlphaFoldDB" id="A0AAJ2DA67"/>
<evidence type="ECO:0000313" key="2">
    <source>
        <dbReference type="EMBL" id="MDQ9128078.1"/>
    </source>
</evidence>
<feature type="domain" description="DUF4123" evidence="1">
    <location>
        <begin position="6"/>
        <end position="119"/>
    </location>
</feature>
<accession>A0AAJ2DA67</accession>
<evidence type="ECO:0000259" key="1">
    <source>
        <dbReference type="Pfam" id="PF13503"/>
    </source>
</evidence>
<reference evidence="2" key="1">
    <citation type="submission" date="2023-08" db="EMBL/GenBank/DDBJ databases">
        <title>The Comparative Genomic Analysis of Yersiniaceae from Polar Regions.</title>
        <authorList>
            <person name="Goncharov A."/>
            <person name="Aslanov B."/>
            <person name="Kolodzhieva V."/>
            <person name="Azarov D."/>
            <person name="Mochov A."/>
            <person name="Lebedeva E."/>
        </authorList>
    </citation>
    <scope>NUCLEOTIDE SEQUENCE</scope>
    <source>
        <strain evidence="2">Vf</strain>
    </source>
</reference>
<protein>
    <submittedName>
        <fullName evidence="2">DUF4123 domain-containing protein</fullName>
    </submittedName>
</protein>
<organism evidence="2 3">
    <name type="scientific">Serratia fonticola</name>
    <dbReference type="NCBI Taxonomy" id="47917"/>
    <lineage>
        <taxon>Bacteria</taxon>
        <taxon>Pseudomonadati</taxon>
        <taxon>Pseudomonadota</taxon>
        <taxon>Gammaproteobacteria</taxon>
        <taxon>Enterobacterales</taxon>
        <taxon>Yersiniaceae</taxon>
        <taxon>Serratia</taxon>
    </lineage>
</organism>
<dbReference type="RefSeq" id="WP_308870801.1">
    <property type="nucleotide sequence ID" value="NZ_JAVGCU010000003.1"/>
</dbReference>
<dbReference type="InterPro" id="IPR025391">
    <property type="entry name" value="DUF4123"/>
</dbReference>
<dbReference type="EMBL" id="JAVIGA010000018">
    <property type="protein sequence ID" value="MDQ9128078.1"/>
    <property type="molecule type" value="Genomic_DNA"/>
</dbReference>
<proteinExistence type="predicted"/>
<dbReference type="Proteomes" id="UP001224622">
    <property type="component" value="Unassembled WGS sequence"/>
</dbReference>
<gene>
    <name evidence="2" type="ORF">RDT67_16765</name>
</gene>
<evidence type="ECO:0000313" key="3">
    <source>
        <dbReference type="Proteomes" id="UP001224622"/>
    </source>
</evidence>
<dbReference type="Pfam" id="PF13503">
    <property type="entry name" value="DUF4123"/>
    <property type="match status" value="1"/>
</dbReference>
<name>A0AAJ2DA67_SERFO</name>
<sequence>MEEHKLYAIIDGALEADLQLMLERYNPPHCCLYAEPVQPELLELAPWLVMVDQQVEAWLGTRETPWGIYIYSKANIKSLRQHLRKYLHVLLPDQEKPVYFRFYDPRNIWDFLKVLSDWDVHTFLGPITKVRTLYKSVEREDDFSAIREPFPNDAKSGRKMLKITEAQYGEINAFAEKRYINVLASDVEAYWLSGQEDIAEDEDDDIFKRIHNGTYFDIIDESPTIFISKKTACNEKRDAYSFATKCFYFCKENTITDDHSIRAMVHLLLKKNISTIDMMPDAWKNKLTESQAPGYYRVESLMLRELGEIPDVAHLIKGR</sequence>
<comment type="caution">
    <text evidence="2">The sequence shown here is derived from an EMBL/GenBank/DDBJ whole genome shotgun (WGS) entry which is preliminary data.</text>
</comment>